<dbReference type="Proteomes" id="UP001568698">
    <property type="component" value="Unassembled WGS sequence"/>
</dbReference>
<evidence type="ECO:0000313" key="2">
    <source>
        <dbReference type="EMBL" id="MEZ7197128.1"/>
    </source>
</evidence>
<sequence>MLKERVTHFRLVPVFALAWVLSLCGPVLAAEVLLLHSGSGPTPWNQRLASGLIEGLGSAASVRQAFLKANGTDEDAYDDVYRQLSEALAGDAPEAVVAEGPVAFAFARKYANLFPDAPLIFCAMARPDPAELAECGNCTGLSTTSAVRENVDLIFAMRPDTRLVVAITDRSPGSARLMERVNQAMRPYLDRAQIMFPGFEAGDDRGLDLHGLGDTLASVPSTGAVLFLGFSEDRDGNPVSDEELATLIRERAASPVYLASDAVFGSGAVGGWMIPAKNVGADAARVALRILGGEDVREMLPTPTKPVLRFDGTALARYGLKAPDKAELINPPAGKVEERPILPVTGLAWAFGLATAAALIVLLRRRYRA</sequence>
<evidence type="ECO:0000313" key="3">
    <source>
        <dbReference type="Proteomes" id="UP001568698"/>
    </source>
</evidence>
<dbReference type="RefSeq" id="WP_371386647.1">
    <property type="nucleotide sequence ID" value="NZ_JBGLYH010000025.1"/>
</dbReference>
<dbReference type="EMBL" id="JBGLYH010000025">
    <property type="protein sequence ID" value="MEZ7197128.1"/>
    <property type="molecule type" value="Genomic_DNA"/>
</dbReference>
<dbReference type="PANTHER" id="PTHR35271">
    <property type="entry name" value="ABC TRANSPORTER, SUBSTRATE-BINDING LIPOPROTEIN-RELATED"/>
    <property type="match status" value="1"/>
</dbReference>
<keyword evidence="1" id="KW-1133">Transmembrane helix</keyword>
<comment type="caution">
    <text evidence="2">The sequence shown here is derived from an EMBL/GenBank/DDBJ whole genome shotgun (WGS) entry which is preliminary data.</text>
</comment>
<protein>
    <submittedName>
        <fullName evidence="2">ABC transporter substrate-binding protein</fullName>
    </submittedName>
</protein>
<dbReference type="Gene3D" id="3.40.50.2300">
    <property type="match status" value="2"/>
</dbReference>
<keyword evidence="1" id="KW-0472">Membrane</keyword>
<dbReference type="InterPro" id="IPR007487">
    <property type="entry name" value="ABC_transpt-TYRBP-like"/>
</dbReference>
<feature type="transmembrane region" description="Helical" evidence="1">
    <location>
        <begin position="341"/>
        <end position="363"/>
    </location>
</feature>
<evidence type="ECO:0000256" key="1">
    <source>
        <dbReference type="SAM" id="Phobius"/>
    </source>
</evidence>
<name>A0ABV4K5N8_9BACT</name>
<proteinExistence type="predicted"/>
<organism evidence="2 3">
    <name type="scientific">Pseudodesulfovibrio karagichevae</name>
    <dbReference type="NCBI Taxonomy" id="3239305"/>
    <lineage>
        <taxon>Bacteria</taxon>
        <taxon>Pseudomonadati</taxon>
        <taxon>Thermodesulfobacteriota</taxon>
        <taxon>Desulfovibrionia</taxon>
        <taxon>Desulfovibrionales</taxon>
        <taxon>Desulfovibrionaceae</taxon>
    </lineage>
</organism>
<gene>
    <name evidence="2" type="ORF">AB6M95_10245</name>
</gene>
<accession>A0ABV4K5N8</accession>
<keyword evidence="3" id="KW-1185">Reference proteome</keyword>
<reference evidence="2 3" key="1">
    <citation type="submission" date="2024-08" db="EMBL/GenBank/DDBJ databases">
        <title>Sulfate-reducing bacteria isolated from formation water of the oil field in Kazakhstan and description of Pseudodesulfovibrio sp.</title>
        <authorList>
            <person name="Bidzhieva S.K."/>
            <person name="Tourova T.P."/>
            <person name="Grouzdev D.S."/>
            <person name="Beletsky A.V."/>
            <person name="Sokolova D.S."/>
            <person name="Samigullina S.R."/>
            <person name="Poltaraus A.B."/>
            <person name="Avtukh A.N."/>
            <person name="Tereshina V.M."/>
            <person name="Zhaparov N.S."/>
            <person name="Mardanov A.V."/>
            <person name="Nazina T.N."/>
        </authorList>
    </citation>
    <scope>NUCLEOTIDE SEQUENCE [LARGE SCALE GENOMIC DNA]</scope>
    <source>
        <strain evidence="2 3">9FUS</strain>
    </source>
</reference>
<dbReference type="PANTHER" id="PTHR35271:SF1">
    <property type="entry name" value="ABC TRANSPORTER, SUBSTRATE-BINDING LIPOPROTEIN"/>
    <property type="match status" value="1"/>
</dbReference>
<keyword evidence="1" id="KW-0812">Transmembrane</keyword>